<dbReference type="Gene3D" id="1.20.1260.10">
    <property type="match status" value="1"/>
</dbReference>
<dbReference type="CDD" id="cd01045">
    <property type="entry name" value="Ferritin_like_AB"/>
    <property type="match status" value="1"/>
</dbReference>
<organism evidence="2 3">
    <name type="scientific">Desulfotomaculum copahuensis</name>
    <dbReference type="NCBI Taxonomy" id="1838280"/>
    <lineage>
        <taxon>Bacteria</taxon>
        <taxon>Bacillati</taxon>
        <taxon>Bacillota</taxon>
        <taxon>Clostridia</taxon>
        <taxon>Eubacteriales</taxon>
        <taxon>Desulfotomaculaceae</taxon>
        <taxon>Desulfotomaculum</taxon>
    </lineage>
</organism>
<gene>
    <name evidence="2" type="ORF">A6M21_08900</name>
</gene>
<dbReference type="SUPFAM" id="SSF47240">
    <property type="entry name" value="Ferritin-like"/>
    <property type="match status" value="1"/>
</dbReference>
<reference evidence="2 3" key="1">
    <citation type="submission" date="2016-04" db="EMBL/GenBank/DDBJ databases">
        <authorList>
            <person name="Evans L.H."/>
            <person name="Alamgir A."/>
            <person name="Owens N."/>
            <person name="Weber N.D."/>
            <person name="Virtaneva K."/>
            <person name="Barbian K."/>
            <person name="Babar A."/>
            <person name="Rosenke K."/>
        </authorList>
    </citation>
    <scope>NUCLEOTIDE SEQUENCE [LARGE SCALE GENOMIC DNA]</scope>
    <source>
        <strain evidence="2 3">LMa1</strain>
    </source>
</reference>
<dbReference type="RefSeq" id="WP_066667740.1">
    <property type="nucleotide sequence ID" value="NZ_LYVF01000137.1"/>
</dbReference>
<sequence>MPENELNLLKTAILNEMEGHQFYTLAAQQVKDTDTKQALLFLAEEEEKHKSWLLNLYRNIARNQPPDPSAFRDIPSPGIFEPGKVKPESGSLEVSVFRIGILMEKASVDFYRRAAAESRRDDVKKLCARLAEWETGHLDMLEKTYDYLKEEWWEKQGFSPA</sequence>
<dbReference type="InterPro" id="IPR009078">
    <property type="entry name" value="Ferritin-like_SF"/>
</dbReference>
<protein>
    <recommendedName>
        <fullName evidence="1">Rubrerythrin diiron-binding domain-containing protein</fullName>
    </recommendedName>
</protein>
<dbReference type="AlphaFoldDB" id="A0A1B7LF63"/>
<dbReference type="STRING" id="1838280.A6M21_08900"/>
<dbReference type="Pfam" id="PF02915">
    <property type="entry name" value="Rubrerythrin"/>
    <property type="match status" value="1"/>
</dbReference>
<evidence type="ECO:0000259" key="1">
    <source>
        <dbReference type="Pfam" id="PF02915"/>
    </source>
</evidence>
<dbReference type="InterPro" id="IPR012347">
    <property type="entry name" value="Ferritin-like"/>
</dbReference>
<comment type="caution">
    <text evidence="2">The sequence shown here is derived from an EMBL/GenBank/DDBJ whole genome shotgun (WGS) entry which is preliminary data.</text>
</comment>
<name>A0A1B7LF63_9FIRM</name>
<evidence type="ECO:0000313" key="2">
    <source>
        <dbReference type="EMBL" id="OAT82268.1"/>
    </source>
</evidence>
<accession>A0A1B7LF63</accession>
<dbReference type="PANTHER" id="PTHR33531">
    <property type="entry name" value="RUBRERYTHRIN SUBFAMILY"/>
    <property type="match status" value="1"/>
</dbReference>
<dbReference type="PANTHER" id="PTHR33531:SF7">
    <property type="entry name" value="HYPOTHETICAL MEMBRANE PROTEIN, CONSERVED"/>
    <property type="match status" value="1"/>
</dbReference>
<proteinExistence type="predicted"/>
<dbReference type="GO" id="GO:0046872">
    <property type="term" value="F:metal ion binding"/>
    <property type="evidence" value="ECO:0007669"/>
    <property type="project" value="InterPro"/>
</dbReference>
<dbReference type="OrthoDB" id="271558at2"/>
<dbReference type="InterPro" id="IPR003251">
    <property type="entry name" value="Rr_diiron-bd_dom"/>
</dbReference>
<keyword evidence="3" id="KW-1185">Reference proteome</keyword>
<dbReference type="EMBL" id="LYVF01000137">
    <property type="protein sequence ID" value="OAT82268.1"/>
    <property type="molecule type" value="Genomic_DNA"/>
</dbReference>
<dbReference type="Proteomes" id="UP000078532">
    <property type="component" value="Unassembled WGS sequence"/>
</dbReference>
<evidence type="ECO:0000313" key="3">
    <source>
        <dbReference type="Proteomes" id="UP000078532"/>
    </source>
</evidence>
<dbReference type="GO" id="GO:0016491">
    <property type="term" value="F:oxidoreductase activity"/>
    <property type="evidence" value="ECO:0007669"/>
    <property type="project" value="InterPro"/>
</dbReference>
<feature type="domain" description="Rubrerythrin diiron-binding" evidence="1">
    <location>
        <begin position="7"/>
        <end position="144"/>
    </location>
</feature>